<sequence length="171" mass="18124">MERPTGSSIDLLQGELIRQYEEEIVKLFSYAKVVASGIALVLSSAPAFAEMVTYKADLSASEEVPPADSMATGMSDISYDTDSKKLTWSITYEGLTGDATAAHFHGPAAIGENAKPVVPIEPPLASPISGEATLNDAQAADLEAGKWYFNVHSAKFPDGEIRGQVVKSSAM</sequence>
<evidence type="ECO:0000313" key="2">
    <source>
        <dbReference type="EMBL" id="SFD20971.1"/>
    </source>
</evidence>
<proteinExistence type="predicted"/>
<dbReference type="AlphaFoldDB" id="A0A1I1QFU4"/>
<organism evidence="2 3">
    <name type="scientific">Devosia psychrophila</name>
    <dbReference type="NCBI Taxonomy" id="728005"/>
    <lineage>
        <taxon>Bacteria</taxon>
        <taxon>Pseudomonadati</taxon>
        <taxon>Pseudomonadota</taxon>
        <taxon>Alphaproteobacteria</taxon>
        <taxon>Hyphomicrobiales</taxon>
        <taxon>Devosiaceae</taxon>
        <taxon>Devosia</taxon>
    </lineage>
</organism>
<reference evidence="2 3" key="1">
    <citation type="submission" date="2016-10" db="EMBL/GenBank/DDBJ databases">
        <authorList>
            <person name="de Groot N.N."/>
        </authorList>
    </citation>
    <scope>NUCLEOTIDE SEQUENCE [LARGE SCALE GENOMIC DNA]</scope>
    <source>
        <strain evidence="2 3">CGMCC 1.10210</strain>
    </source>
</reference>
<name>A0A1I1QFU4_9HYPH</name>
<dbReference type="OrthoDB" id="571052at2"/>
<dbReference type="SMART" id="SM00754">
    <property type="entry name" value="CHRD"/>
    <property type="match status" value="1"/>
</dbReference>
<evidence type="ECO:0000313" key="3">
    <source>
        <dbReference type="Proteomes" id="UP000182258"/>
    </source>
</evidence>
<dbReference type="STRING" id="728005.SAMN04488059_1295"/>
<dbReference type="PROSITE" id="PS50933">
    <property type="entry name" value="CHRD"/>
    <property type="match status" value="1"/>
</dbReference>
<protein>
    <submittedName>
        <fullName evidence="2">CHRD domain-containing protein</fullName>
    </submittedName>
</protein>
<dbReference type="EMBL" id="FOMB01000029">
    <property type="protein sequence ID" value="SFD20971.1"/>
    <property type="molecule type" value="Genomic_DNA"/>
</dbReference>
<dbReference type="Pfam" id="PF07452">
    <property type="entry name" value="CHRD"/>
    <property type="match status" value="1"/>
</dbReference>
<accession>A0A1I1QFU4</accession>
<dbReference type="Proteomes" id="UP000182258">
    <property type="component" value="Unassembled WGS sequence"/>
</dbReference>
<dbReference type="InterPro" id="IPR010895">
    <property type="entry name" value="CHRD"/>
</dbReference>
<feature type="domain" description="CHRD" evidence="1">
    <location>
        <begin position="50"/>
        <end position="170"/>
    </location>
</feature>
<evidence type="ECO:0000259" key="1">
    <source>
        <dbReference type="PROSITE" id="PS50933"/>
    </source>
</evidence>
<gene>
    <name evidence="2" type="ORF">SAMN04488059_1295</name>
</gene>